<reference evidence="1 2" key="1">
    <citation type="submission" date="2016-10" db="EMBL/GenBank/DDBJ databases">
        <authorList>
            <person name="de Groot N.N."/>
        </authorList>
    </citation>
    <scope>NUCLEOTIDE SEQUENCE [LARGE SCALE GENOMIC DNA]</scope>
    <source>
        <strain evidence="1 2">CGMCC 1.9156</strain>
    </source>
</reference>
<dbReference type="STRING" id="655355.SAMN05216283_10559"/>
<protein>
    <submittedName>
        <fullName evidence="1">Uncharacterized protein</fullName>
    </submittedName>
</protein>
<name>A0A1I2I0U0_9BACT</name>
<evidence type="ECO:0000313" key="2">
    <source>
        <dbReference type="Proteomes" id="UP000198964"/>
    </source>
</evidence>
<dbReference type="AlphaFoldDB" id="A0A1I2I0U0"/>
<sequence>MIVRNLILSFTLIIGLFLTTNSSFGQKVTTQDFLEEFNINQCFTGSFDNLIEQINPNENSLNKKIKSKLDDKLPIVILEEETPFPSPCNLHKFNLEHGIFSLELISLGNMGGFKKTIMLPVVKVYDENGELLDSLKVQKYETRSPSSILPFHIYSLWEFKIDQNGYYYIQVTSENSSSDDLSLDASNEQVAIAASASTTPGAPIVVGAGAITSMLLKGYPVKRSPFGKYRIILEQALIEK</sequence>
<accession>A0A1I2I0U0</accession>
<keyword evidence="2" id="KW-1185">Reference proteome</keyword>
<dbReference type="Proteomes" id="UP000198964">
    <property type="component" value="Unassembled WGS sequence"/>
</dbReference>
<evidence type="ECO:0000313" key="1">
    <source>
        <dbReference type="EMBL" id="SFF35864.1"/>
    </source>
</evidence>
<proteinExistence type="predicted"/>
<dbReference type="EMBL" id="FONW01000005">
    <property type="protein sequence ID" value="SFF35864.1"/>
    <property type="molecule type" value="Genomic_DNA"/>
</dbReference>
<dbReference type="RefSeq" id="WP_093919976.1">
    <property type="nucleotide sequence ID" value="NZ_FONW01000005.1"/>
</dbReference>
<organism evidence="1 2">
    <name type="scientific">Sunxiuqinia elliptica</name>
    <dbReference type="NCBI Taxonomy" id="655355"/>
    <lineage>
        <taxon>Bacteria</taxon>
        <taxon>Pseudomonadati</taxon>
        <taxon>Bacteroidota</taxon>
        <taxon>Bacteroidia</taxon>
        <taxon>Marinilabiliales</taxon>
        <taxon>Prolixibacteraceae</taxon>
        <taxon>Sunxiuqinia</taxon>
    </lineage>
</organism>
<gene>
    <name evidence="1" type="ORF">SAMN05216283_10559</name>
</gene>